<protein>
    <submittedName>
        <fullName evidence="2">Uncharacterized protein</fullName>
    </submittedName>
</protein>
<feature type="transmembrane region" description="Helical" evidence="1">
    <location>
        <begin position="60"/>
        <end position="82"/>
    </location>
</feature>
<sequence>MVTIEILKISVTYNNSITVFHRLLHNTPYSKNFYHTISYLNYIGGQFMEKKMFQTGRGFAIIKAILLAIIIVFFSVLGMFMVKLNFTGEHVEDAHTFGDYVYLDAVYASDLFGTDHAGNRYMFVSIKDEEKDEMHDYMFGISEKDFVETGLDKLVEATYSKEPIEIQPIHLTAYIEKSDAELDKLASEAYIHYVGDETITDPMEYLGNFCLVYSNDSALQRMGFGDWIMYLFVAIIIIMSAFEMVKIIKKQMKKENKIALCKELYERDKEYAQGLSEVDMSDTVFYKQLKCYITPNYIVTFQDGLEVFRIEDIKELYGYDEVNHSVLLGILFGWFASRRSNHYLAAVTSDNELHLFAKTSMVGKLHNQVVSHLIQKNPEILLGRKGVAVSDLEQDLTNLKLSKISGFYGDSSVWKGRVKETFIS</sequence>
<evidence type="ECO:0000256" key="1">
    <source>
        <dbReference type="SAM" id="Phobius"/>
    </source>
</evidence>
<gene>
    <name evidence="2" type="ordered locus">HMPREF0389_00216</name>
</gene>
<dbReference type="EMBL" id="CP002390">
    <property type="protein sequence ID" value="EFE28301.1"/>
    <property type="molecule type" value="Genomic_DNA"/>
</dbReference>
<keyword evidence="3" id="KW-1185">Reference proteome</keyword>
<dbReference type="Proteomes" id="UP000007468">
    <property type="component" value="Chromosome"/>
</dbReference>
<dbReference type="eggNOG" id="ENOG50329EG">
    <property type="taxonomic scope" value="Bacteria"/>
</dbReference>
<organism evidence="2 3">
    <name type="scientific">Filifactor alocis (strain ATCC 35896 / CCUG 47790 / D40 B5)</name>
    <name type="common">Fusobacterium alocis</name>
    <dbReference type="NCBI Taxonomy" id="546269"/>
    <lineage>
        <taxon>Bacteria</taxon>
        <taxon>Bacillati</taxon>
        <taxon>Bacillota</taxon>
        <taxon>Clostridia</taxon>
        <taxon>Peptostreptococcales</taxon>
        <taxon>Filifactoraceae</taxon>
        <taxon>Filifactor</taxon>
    </lineage>
</organism>
<feature type="transmembrane region" description="Helical" evidence="1">
    <location>
        <begin position="227"/>
        <end position="248"/>
    </location>
</feature>
<keyword evidence="1" id="KW-0812">Transmembrane</keyword>
<accession>D6GRL0</accession>
<evidence type="ECO:0000313" key="2">
    <source>
        <dbReference type="EMBL" id="EFE28301.1"/>
    </source>
</evidence>
<keyword evidence="1" id="KW-0472">Membrane</keyword>
<evidence type="ECO:0000313" key="3">
    <source>
        <dbReference type="Proteomes" id="UP000007468"/>
    </source>
</evidence>
<proteinExistence type="predicted"/>
<keyword evidence="1" id="KW-1133">Transmembrane helix</keyword>
<dbReference type="AlphaFoldDB" id="D6GRL0"/>
<name>D6GRL0_FILAD</name>
<dbReference type="KEGG" id="faa:HMPREF0389_00216"/>
<reference evidence="3" key="1">
    <citation type="submission" date="2010-12" db="EMBL/GenBank/DDBJ databases">
        <title>The genome sequence of Filifactor alocis strain ATCC 35896.</title>
        <authorList>
            <consortium name="The Broad Institute Genome Sequencing Platform"/>
            <person name="Ward D."/>
            <person name="Earl A."/>
            <person name="Feldgarden M."/>
            <person name="Young S.K."/>
            <person name="Gargeya S."/>
            <person name="Zeng Q."/>
            <person name="Alvarado L."/>
            <person name="Berlin A."/>
            <person name="Bochicchio J."/>
            <person name="Chapman S.B."/>
            <person name="Chen Z."/>
            <person name="Freedman E."/>
            <person name="Gellesch M."/>
            <person name="Goldberg J."/>
            <person name="Griggs A."/>
            <person name="Gujja S."/>
            <person name="Heilman E."/>
            <person name="Heiman D."/>
            <person name="Howarth C."/>
            <person name="Mehta T."/>
            <person name="Neiman D."/>
            <person name="Pearson M."/>
            <person name="Roberts A."/>
            <person name="Saif S."/>
            <person name="Shea T."/>
            <person name="Shenoy N."/>
            <person name="Sisk P."/>
            <person name="Stolte C."/>
            <person name="Sykes S."/>
            <person name="White J."/>
            <person name="Yandava C."/>
            <person name="Izard J."/>
            <person name="Blanton J.M."/>
            <person name="Baranova O.V."/>
            <person name="Tanner A.C."/>
            <person name="Dewhirst F.E."/>
            <person name="Haas B."/>
            <person name="Nusbaum C."/>
            <person name="Birren B."/>
        </authorList>
    </citation>
    <scope>NUCLEOTIDE SEQUENCE [LARGE SCALE GENOMIC DNA]</scope>
    <source>
        <strain evidence="3">ATCC 35896 / D40 B5</strain>
    </source>
</reference>